<dbReference type="Pfam" id="PF09527">
    <property type="entry name" value="ATPase_gene1"/>
    <property type="match status" value="1"/>
</dbReference>
<dbReference type="InterPro" id="IPR016989">
    <property type="entry name" value="Atp1_alphaprobac"/>
</dbReference>
<sequence>MIDPAEKERLERLEARISEAKKAHAEPEPRADEHYSQAQVAWRMVTELVAGLLIGFGMGYGLDAILGTKPVFMAVFTLLGFIAGVKTMLRSVTEIQDQHAATAAQDDEGRNSGG</sequence>
<dbReference type="RefSeq" id="WP_072709640.1">
    <property type="nucleotide sequence ID" value="NZ_FMJB01000065.1"/>
</dbReference>
<dbReference type="EMBL" id="FMJB01000065">
    <property type="protein sequence ID" value="SCM69729.1"/>
    <property type="molecule type" value="Genomic_DNA"/>
</dbReference>
<accession>A0A1M4N4L5</accession>
<reference evidence="5" key="1">
    <citation type="submission" date="2016-09" db="EMBL/GenBank/DDBJ databases">
        <authorList>
            <person name="Wibberg D."/>
        </authorList>
    </citation>
    <scope>NUCLEOTIDE SEQUENCE [LARGE SCALE GENOMIC DNA]</scope>
</reference>
<keyword evidence="1" id="KW-0813">Transport</keyword>
<evidence type="ECO:0000256" key="1">
    <source>
        <dbReference type="PIRNR" id="PIRNR032126"/>
    </source>
</evidence>
<keyword evidence="1" id="KW-0375">Hydrogen ion transport</keyword>
<gene>
    <name evidence="4" type="ORF">KARMA_3970</name>
</gene>
<feature type="transmembrane region" description="Helical" evidence="3">
    <location>
        <begin position="71"/>
        <end position="89"/>
    </location>
</feature>
<evidence type="ECO:0000256" key="2">
    <source>
        <dbReference type="SAM" id="MobiDB-lite"/>
    </source>
</evidence>
<organism evidence="4 5">
    <name type="scientific">Donghicola eburneus</name>
    <dbReference type="NCBI Taxonomy" id="393278"/>
    <lineage>
        <taxon>Bacteria</taxon>
        <taxon>Pseudomonadati</taxon>
        <taxon>Pseudomonadota</taxon>
        <taxon>Alphaproteobacteria</taxon>
        <taxon>Rhodobacterales</taxon>
        <taxon>Roseobacteraceae</taxon>
        <taxon>Donghicola</taxon>
    </lineage>
</organism>
<dbReference type="PIRSF" id="PIRSF032126">
    <property type="entry name" value="F0F1_ATP_synthase_subunit_I"/>
    <property type="match status" value="1"/>
</dbReference>
<dbReference type="InterPro" id="IPR032820">
    <property type="entry name" value="ATPase_put"/>
</dbReference>
<comment type="function">
    <text evidence="1">A possible function for this protein is to guide the assembly of the membrane sector of the ATPase enzyme complex.</text>
</comment>
<dbReference type="GO" id="GO:0045259">
    <property type="term" value="C:proton-transporting ATP synthase complex"/>
    <property type="evidence" value="ECO:0007669"/>
    <property type="project" value="UniProtKB-UniRule"/>
</dbReference>
<dbReference type="Proteomes" id="UP000184085">
    <property type="component" value="Unassembled WGS sequence"/>
</dbReference>
<keyword evidence="1 3" id="KW-0472">Membrane</keyword>
<evidence type="ECO:0000313" key="5">
    <source>
        <dbReference type="Proteomes" id="UP000184085"/>
    </source>
</evidence>
<feature type="region of interest" description="Disordered" evidence="2">
    <location>
        <begin position="13"/>
        <end position="34"/>
    </location>
</feature>
<comment type="similarity">
    <text evidence="1">Belongs to the bacterial AtpI family.</text>
</comment>
<evidence type="ECO:0000313" key="4">
    <source>
        <dbReference type="EMBL" id="SCM69729.1"/>
    </source>
</evidence>
<keyword evidence="1" id="KW-0406">Ion transport</keyword>
<protein>
    <recommendedName>
        <fullName evidence="1">ATP synthase protein I</fullName>
    </recommendedName>
</protein>
<proteinExistence type="inferred from homology"/>
<feature type="transmembrane region" description="Helical" evidence="3">
    <location>
        <begin position="40"/>
        <end position="59"/>
    </location>
</feature>
<keyword evidence="3" id="KW-1133">Transmembrane helix</keyword>
<keyword evidence="5" id="KW-1185">Reference proteome</keyword>
<dbReference type="AlphaFoldDB" id="A0A1M4N4L5"/>
<keyword evidence="3" id="KW-0812">Transmembrane</keyword>
<dbReference type="GO" id="GO:1902600">
    <property type="term" value="P:proton transmembrane transport"/>
    <property type="evidence" value="ECO:0007669"/>
    <property type="project" value="UniProtKB-KW"/>
</dbReference>
<evidence type="ECO:0000256" key="3">
    <source>
        <dbReference type="SAM" id="Phobius"/>
    </source>
</evidence>
<name>A0A1M4N4L5_9RHOB</name>